<evidence type="ECO:0000313" key="2">
    <source>
        <dbReference type="Proteomes" id="UP000554482"/>
    </source>
</evidence>
<dbReference type="EMBL" id="JABWDY010007248">
    <property type="protein sequence ID" value="KAF5203106.1"/>
    <property type="molecule type" value="Genomic_DNA"/>
</dbReference>
<dbReference type="Proteomes" id="UP000554482">
    <property type="component" value="Unassembled WGS sequence"/>
</dbReference>
<keyword evidence="2" id="KW-1185">Reference proteome</keyword>
<organism evidence="1 2">
    <name type="scientific">Thalictrum thalictroides</name>
    <name type="common">Rue-anemone</name>
    <name type="synonym">Anemone thalictroides</name>
    <dbReference type="NCBI Taxonomy" id="46969"/>
    <lineage>
        <taxon>Eukaryota</taxon>
        <taxon>Viridiplantae</taxon>
        <taxon>Streptophyta</taxon>
        <taxon>Embryophyta</taxon>
        <taxon>Tracheophyta</taxon>
        <taxon>Spermatophyta</taxon>
        <taxon>Magnoliopsida</taxon>
        <taxon>Ranunculales</taxon>
        <taxon>Ranunculaceae</taxon>
        <taxon>Thalictroideae</taxon>
        <taxon>Thalictrum</taxon>
    </lineage>
</organism>
<accession>A0A7J6X042</accession>
<name>A0A7J6X042_THATH</name>
<comment type="caution">
    <text evidence="1">The sequence shown here is derived from an EMBL/GenBank/DDBJ whole genome shotgun (WGS) entry which is preliminary data.</text>
</comment>
<proteinExistence type="predicted"/>
<gene>
    <name evidence="1" type="ORF">FRX31_007311</name>
</gene>
<reference evidence="1 2" key="1">
    <citation type="submission" date="2020-06" db="EMBL/GenBank/DDBJ databases">
        <title>Transcriptomic and genomic resources for Thalictrum thalictroides and T. hernandezii: Facilitating candidate gene discovery in an emerging model plant lineage.</title>
        <authorList>
            <person name="Arias T."/>
            <person name="Riano-Pachon D.M."/>
            <person name="Di Stilio V.S."/>
        </authorList>
    </citation>
    <scope>NUCLEOTIDE SEQUENCE [LARGE SCALE GENOMIC DNA]</scope>
    <source>
        <strain evidence="2">cv. WT478/WT964</strain>
        <tissue evidence="1">Leaves</tissue>
    </source>
</reference>
<sequence length="73" mass="8448">MVIPAYGEHESFVEELKFLKPDSRHKGQTDEIILMSLISAVSLAGLVEERQYVFFFMTHYSVPCTRNTESMFD</sequence>
<evidence type="ECO:0000313" key="1">
    <source>
        <dbReference type="EMBL" id="KAF5203106.1"/>
    </source>
</evidence>
<dbReference type="AlphaFoldDB" id="A0A7J6X042"/>
<protein>
    <submittedName>
        <fullName evidence="1">Uncharacterized protein</fullName>
    </submittedName>
</protein>